<name>A0A9Q0K4D5_9MAGN</name>
<sequence>MISDIVEQWRPFMASSSGDHSWLRSNLPVERTGLHRETSLNPTLLLFFISSIDRNYGVWPISFGDHRAVIEGSRTSRGTLLSGLQNQIRLGPLHGQMMS</sequence>
<evidence type="ECO:0000313" key="1">
    <source>
        <dbReference type="EMBL" id="KAJ4962671.1"/>
    </source>
</evidence>
<protein>
    <submittedName>
        <fullName evidence="1">Uncharacterized protein</fullName>
    </submittedName>
</protein>
<organism evidence="1 2">
    <name type="scientific">Protea cynaroides</name>
    <dbReference type="NCBI Taxonomy" id="273540"/>
    <lineage>
        <taxon>Eukaryota</taxon>
        <taxon>Viridiplantae</taxon>
        <taxon>Streptophyta</taxon>
        <taxon>Embryophyta</taxon>
        <taxon>Tracheophyta</taxon>
        <taxon>Spermatophyta</taxon>
        <taxon>Magnoliopsida</taxon>
        <taxon>Proteales</taxon>
        <taxon>Proteaceae</taxon>
        <taxon>Protea</taxon>
    </lineage>
</organism>
<dbReference type="AlphaFoldDB" id="A0A9Q0K4D5"/>
<comment type="caution">
    <text evidence="1">The sequence shown here is derived from an EMBL/GenBank/DDBJ whole genome shotgun (WGS) entry which is preliminary data.</text>
</comment>
<evidence type="ECO:0000313" key="2">
    <source>
        <dbReference type="Proteomes" id="UP001141806"/>
    </source>
</evidence>
<dbReference type="EMBL" id="JAMYWD010000008">
    <property type="protein sequence ID" value="KAJ4962671.1"/>
    <property type="molecule type" value="Genomic_DNA"/>
</dbReference>
<reference evidence="1" key="1">
    <citation type="journal article" date="2023" name="Plant J.">
        <title>The genome of the king protea, Protea cynaroides.</title>
        <authorList>
            <person name="Chang J."/>
            <person name="Duong T.A."/>
            <person name="Schoeman C."/>
            <person name="Ma X."/>
            <person name="Roodt D."/>
            <person name="Barker N."/>
            <person name="Li Z."/>
            <person name="Van de Peer Y."/>
            <person name="Mizrachi E."/>
        </authorList>
    </citation>
    <scope>NUCLEOTIDE SEQUENCE</scope>
    <source>
        <tissue evidence="1">Young leaves</tissue>
    </source>
</reference>
<dbReference type="Proteomes" id="UP001141806">
    <property type="component" value="Unassembled WGS sequence"/>
</dbReference>
<accession>A0A9Q0K4D5</accession>
<proteinExistence type="predicted"/>
<keyword evidence="2" id="KW-1185">Reference proteome</keyword>
<gene>
    <name evidence="1" type="ORF">NE237_022610</name>
</gene>